<dbReference type="SUPFAM" id="SSF142906">
    <property type="entry name" value="YjbR-like"/>
    <property type="match status" value="1"/>
</dbReference>
<reference evidence="1 2" key="1">
    <citation type="journal article" date="2001" name="Proc. Natl. Acad. Sci. U.S.A.">
        <title>Genome sequence of an industrial microorganism Streptomyces avermitilis: deducing the ability of producing secondary metabolites.</title>
        <authorList>
            <person name="Omura S."/>
            <person name="Ikeda H."/>
            <person name="Ishikawa J."/>
            <person name="Hanamoto A."/>
            <person name="Takahashi C."/>
            <person name="Shinose M."/>
            <person name="Takahashi Y."/>
            <person name="Horikawa H."/>
            <person name="Nakazawa H."/>
            <person name="Osonoe T."/>
            <person name="Kikuchi H."/>
            <person name="Shiba T."/>
            <person name="Sakaki Y."/>
            <person name="Hattori M."/>
        </authorList>
    </citation>
    <scope>NUCLEOTIDE SEQUENCE [LARGE SCALE GENOMIC DNA]</scope>
    <source>
        <strain evidence="2">ATCC 31267 / DSM 46492 / JCM 5070 / NBRC 14893 / NCIMB 12804 / NRRL 8165 / MA-4680</strain>
    </source>
</reference>
<sequence length="162" mass="18250">MCRRPCRGRRHGTAPLSAVGCRCRLWAVRSRRALSVALVTVRLMLDAEDVRRIALSLPDTTEKVAWNMPTFRVAGKMFATVPEDETSIAVRCPKEERDELALAEPRKFWIADHEAGFAWVRVRLVALEDEAELRDILADSWRQAAPPRLIDAHPELGLPAAD</sequence>
<protein>
    <recommendedName>
        <fullName evidence="3">MmcQ/YjbR family DNA-binding protein</fullName>
    </recommendedName>
</protein>
<dbReference type="AlphaFoldDB" id="Q82MN5"/>
<reference evidence="1 2" key="3">
    <citation type="journal article" date="2014" name="J. Ind. Microbiol. Biotechnol.">
        <title>Genome mining of the Streptomyces avermitilis genome and development of genome-minimized hosts for heterologous expression of biosynthetic gene clusters.</title>
        <authorList>
            <person name="Ikeda H."/>
            <person name="Shin-ya K."/>
            <person name="Omura S."/>
        </authorList>
    </citation>
    <scope>NUCLEOTIDE SEQUENCE [LARGE SCALE GENOMIC DNA]</scope>
    <source>
        <strain evidence="2">ATCC 31267 / DSM 46492 / JCM 5070 / NBRC 14893 / NCIMB 12804 / NRRL 8165 / MA-4680</strain>
    </source>
</reference>
<keyword evidence="2" id="KW-1185">Reference proteome</keyword>
<dbReference type="HOGENOM" id="CLU_138549_3_0_11"/>
<dbReference type="Gene3D" id="3.90.1150.30">
    <property type="match status" value="1"/>
</dbReference>
<name>Q82MN5_STRAW</name>
<dbReference type="KEGG" id="sma:SAVERM_1625"/>
<dbReference type="eggNOG" id="COG3801">
    <property type="taxonomic scope" value="Bacteria"/>
</dbReference>
<evidence type="ECO:0000313" key="1">
    <source>
        <dbReference type="EMBL" id="BAC69336.1"/>
    </source>
</evidence>
<dbReference type="PROSITE" id="PS51257">
    <property type="entry name" value="PROKAR_LIPOPROTEIN"/>
    <property type="match status" value="1"/>
</dbReference>
<evidence type="ECO:0000313" key="2">
    <source>
        <dbReference type="Proteomes" id="UP000000428"/>
    </source>
</evidence>
<dbReference type="InterPro" id="IPR038056">
    <property type="entry name" value="YjbR-like_sf"/>
</dbReference>
<dbReference type="Proteomes" id="UP000000428">
    <property type="component" value="Chromosome"/>
</dbReference>
<reference evidence="1 2" key="2">
    <citation type="journal article" date="2003" name="Nat. Biotechnol.">
        <title>Complete genome sequence and comparative analysis of the industrial microorganism Streptomyces avermitilis.</title>
        <authorList>
            <person name="Ikeda H."/>
            <person name="Ishikawa J."/>
            <person name="Hanamoto A."/>
            <person name="Shinose M."/>
            <person name="Kikuchi H."/>
            <person name="Shiba T."/>
            <person name="Sakaki Y."/>
            <person name="Hattori M."/>
            <person name="Omura S."/>
        </authorList>
    </citation>
    <scope>NUCLEOTIDE SEQUENCE [LARGE SCALE GENOMIC DNA]</scope>
    <source>
        <strain evidence="2">ATCC 31267 / DSM 46492 / JCM 5070 / NBRC 14893 / NCIMB 12804 / NRRL 8165 / MA-4680</strain>
    </source>
</reference>
<dbReference type="Pfam" id="PF04237">
    <property type="entry name" value="YjbR"/>
    <property type="match status" value="1"/>
</dbReference>
<dbReference type="InterPro" id="IPR058532">
    <property type="entry name" value="YjbR/MT2646/Rv2570-like"/>
</dbReference>
<proteinExistence type="predicted"/>
<organism evidence="1 2">
    <name type="scientific">Streptomyces avermitilis (strain ATCC 31267 / DSM 46492 / JCM 5070 / NBRC 14893 / NCIMB 12804 / NRRL 8165 / MA-4680)</name>
    <dbReference type="NCBI Taxonomy" id="227882"/>
    <lineage>
        <taxon>Bacteria</taxon>
        <taxon>Bacillati</taxon>
        <taxon>Actinomycetota</taxon>
        <taxon>Actinomycetes</taxon>
        <taxon>Kitasatosporales</taxon>
        <taxon>Streptomycetaceae</taxon>
        <taxon>Streptomyces</taxon>
    </lineage>
</organism>
<gene>
    <name evidence="1" type="ORF">SAVERM_1625</name>
</gene>
<dbReference type="EMBL" id="BA000030">
    <property type="protein sequence ID" value="BAC69336.1"/>
    <property type="molecule type" value="Genomic_DNA"/>
</dbReference>
<accession>Q82MN5</accession>
<evidence type="ECO:0008006" key="3">
    <source>
        <dbReference type="Google" id="ProtNLM"/>
    </source>
</evidence>